<gene>
    <name evidence="1" type="ORF">Pint_21537</name>
</gene>
<sequence length="52" mass="6318">MSNKYIHLPSNHFPKWFNYSPFSLHHHLPFLLLKGLVLESVWKRREVMVITK</sequence>
<protein>
    <submittedName>
        <fullName evidence="1">Uncharacterized protein</fullName>
    </submittedName>
</protein>
<dbReference type="EMBL" id="CM047748">
    <property type="protein sequence ID" value="KAJ0015204.1"/>
    <property type="molecule type" value="Genomic_DNA"/>
</dbReference>
<reference evidence="2" key="1">
    <citation type="journal article" date="2023" name="G3 (Bethesda)">
        <title>Genome assembly and association tests identify interacting loci associated with vigor, precocity, and sex in interspecific pistachio rootstocks.</title>
        <authorList>
            <person name="Palmer W."/>
            <person name="Jacygrad E."/>
            <person name="Sagayaradj S."/>
            <person name="Cavanaugh K."/>
            <person name="Han R."/>
            <person name="Bertier L."/>
            <person name="Beede B."/>
            <person name="Kafkas S."/>
            <person name="Golino D."/>
            <person name="Preece J."/>
            <person name="Michelmore R."/>
        </authorList>
    </citation>
    <scope>NUCLEOTIDE SEQUENCE [LARGE SCALE GENOMIC DNA]</scope>
</reference>
<keyword evidence="2" id="KW-1185">Reference proteome</keyword>
<proteinExistence type="predicted"/>
<organism evidence="1 2">
    <name type="scientific">Pistacia integerrima</name>
    <dbReference type="NCBI Taxonomy" id="434235"/>
    <lineage>
        <taxon>Eukaryota</taxon>
        <taxon>Viridiplantae</taxon>
        <taxon>Streptophyta</taxon>
        <taxon>Embryophyta</taxon>
        <taxon>Tracheophyta</taxon>
        <taxon>Spermatophyta</taxon>
        <taxon>Magnoliopsida</taxon>
        <taxon>eudicotyledons</taxon>
        <taxon>Gunneridae</taxon>
        <taxon>Pentapetalae</taxon>
        <taxon>rosids</taxon>
        <taxon>malvids</taxon>
        <taxon>Sapindales</taxon>
        <taxon>Anacardiaceae</taxon>
        <taxon>Pistacia</taxon>
    </lineage>
</organism>
<dbReference type="Proteomes" id="UP001163603">
    <property type="component" value="Chromosome 13"/>
</dbReference>
<evidence type="ECO:0000313" key="1">
    <source>
        <dbReference type="EMBL" id="KAJ0015204.1"/>
    </source>
</evidence>
<evidence type="ECO:0000313" key="2">
    <source>
        <dbReference type="Proteomes" id="UP001163603"/>
    </source>
</evidence>
<comment type="caution">
    <text evidence="1">The sequence shown here is derived from an EMBL/GenBank/DDBJ whole genome shotgun (WGS) entry which is preliminary data.</text>
</comment>
<accession>A0ACC0XD40</accession>
<name>A0ACC0XD40_9ROSI</name>